<sequence>MDCIDDNNLDIDLDVAEAGLYNPIAWQPAVHLSTTRLILLSMGFVGFRACTDVRDKAFLRSLHLNDSVIALIWLGGPVCGAVLQPYFGLCSEHCRSSWGRRRPYIAGGAAAVVISLLGLAYADAVASRSPTTTTGAQVMAIFAMTILNAAIQPLQGGLRALLVDISPPHQLATANAWASRLTSMANVLDYLAGFLDLSGPSSPLGDSQFRVHCQFSAAVLVASVTLTYQRQSRKPDTNKFSNRYLVEEGTRMGSLGLLLFSVTALVTGSILPMVLLREQESHKACSGLRREEDEEQPLQKSMRDPDARIQRIWMWALVLYVTCILSNIIVTSLWGTYALVGFCGISWAVTIWAPFSLISMAIRDNDTEEEEEEAGKEDSADSLHVCVENKPIERRPGIAMALHNTANSAPQIVAVVISSIVFRVCSDNDHFDGKDGGIAWSLRITAFSAVVAAMIAKKGSQ</sequence>
<dbReference type="InterPro" id="IPR036259">
    <property type="entry name" value="MFS_trans_sf"/>
</dbReference>
<protein>
    <submittedName>
        <fullName evidence="7">Sucrose transport protein</fullName>
    </submittedName>
</protein>
<feature type="transmembrane region" description="Helical" evidence="6">
    <location>
        <begin position="312"/>
        <end position="330"/>
    </location>
</feature>
<reference evidence="7 8" key="1">
    <citation type="journal article" date="2011" name="Proc. Natl. Acad. Sci. U.S.A.">
        <title>Genome and transcriptome analyses of the mountain pine beetle-fungal symbiont Grosmannia clavigera, a lodgepole pine pathogen.</title>
        <authorList>
            <person name="DiGuistini S."/>
            <person name="Wang Y."/>
            <person name="Liao N.Y."/>
            <person name="Taylor G."/>
            <person name="Tanguay P."/>
            <person name="Feau N."/>
            <person name="Henrissat B."/>
            <person name="Chan S.K."/>
            <person name="Hesse-Orce U."/>
            <person name="Alamouti S.M."/>
            <person name="Tsui C.K.M."/>
            <person name="Docking R.T."/>
            <person name="Levasseur A."/>
            <person name="Haridas S."/>
            <person name="Robertson G."/>
            <person name="Birol I."/>
            <person name="Holt R.A."/>
            <person name="Marra M.A."/>
            <person name="Hamelin R.C."/>
            <person name="Hirst M."/>
            <person name="Jones S.J.M."/>
            <person name="Bohlmann J."/>
            <person name="Breuil C."/>
        </authorList>
    </citation>
    <scope>NUCLEOTIDE SEQUENCE [LARGE SCALE GENOMIC DNA]</scope>
    <source>
        <strain evidence="8">kw1407 / UAMH 11150</strain>
    </source>
</reference>
<gene>
    <name evidence="7" type="ORF">CMQ_756</name>
</gene>
<dbReference type="SUPFAM" id="SSF103473">
    <property type="entry name" value="MFS general substrate transporter"/>
    <property type="match status" value="2"/>
</dbReference>
<accession>F0XF68</accession>
<organism evidence="8">
    <name type="scientific">Grosmannia clavigera (strain kw1407 / UAMH 11150)</name>
    <name type="common">Blue stain fungus</name>
    <name type="synonym">Graphiocladiella clavigera</name>
    <dbReference type="NCBI Taxonomy" id="655863"/>
    <lineage>
        <taxon>Eukaryota</taxon>
        <taxon>Fungi</taxon>
        <taxon>Dikarya</taxon>
        <taxon>Ascomycota</taxon>
        <taxon>Pezizomycotina</taxon>
        <taxon>Sordariomycetes</taxon>
        <taxon>Sordariomycetidae</taxon>
        <taxon>Ophiostomatales</taxon>
        <taxon>Ophiostomataceae</taxon>
        <taxon>Leptographium</taxon>
    </lineage>
</organism>
<dbReference type="eggNOG" id="KOG0637">
    <property type="taxonomic scope" value="Eukaryota"/>
</dbReference>
<dbReference type="PANTHER" id="PTHR19432">
    <property type="entry name" value="SUGAR TRANSPORTER"/>
    <property type="match status" value="1"/>
</dbReference>
<feature type="transmembrane region" description="Helical" evidence="6">
    <location>
        <begin position="336"/>
        <end position="355"/>
    </location>
</feature>
<evidence type="ECO:0000313" key="7">
    <source>
        <dbReference type="EMBL" id="EFX03828.1"/>
    </source>
</evidence>
<proteinExistence type="predicted"/>
<keyword evidence="4 6" id="KW-1133">Transmembrane helix</keyword>
<evidence type="ECO:0000256" key="3">
    <source>
        <dbReference type="ARBA" id="ARBA00022692"/>
    </source>
</evidence>
<dbReference type="Proteomes" id="UP000007796">
    <property type="component" value="Unassembled WGS sequence"/>
</dbReference>
<dbReference type="RefSeq" id="XP_014173310.1">
    <property type="nucleotide sequence ID" value="XM_014317835.1"/>
</dbReference>
<feature type="transmembrane region" description="Helical" evidence="6">
    <location>
        <begin position="103"/>
        <end position="122"/>
    </location>
</feature>
<dbReference type="OrthoDB" id="28755at2759"/>
<evidence type="ECO:0000313" key="8">
    <source>
        <dbReference type="Proteomes" id="UP000007796"/>
    </source>
</evidence>
<keyword evidence="2" id="KW-0813">Transport</keyword>
<dbReference type="Gene3D" id="1.20.1250.20">
    <property type="entry name" value="MFS general substrate transporter like domains"/>
    <property type="match status" value="1"/>
</dbReference>
<dbReference type="InParanoid" id="F0XF68"/>
<name>F0XF68_GROCL</name>
<dbReference type="AlphaFoldDB" id="F0XF68"/>
<evidence type="ECO:0000256" key="5">
    <source>
        <dbReference type="ARBA" id="ARBA00023136"/>
    </source>
</evidence>
<evidence type="ECO:0000256" key="1">
    <source>
        <dbReference type="ARBA" id="ARBA00004141"/>
    </source>
</evidence>
<keyword evidence="3 6" id="KW-0812">Transmembrane</keyword>
<dbReference type="GO" id="GO:0005886">
    <property type="term" value="C:plasma membrane"/>
    <property type="evidence" value="ECO:0007669"/>
    <property type="project" value="TreeGrafter"/>
</dbReference>
<keyword evidence="8" id="KW-1185">Reference proteome</keyword>
<feature type="transmembrane region" description="Helical" evidence="6">
    <location>
        <begin position="62"/>
        <end position="83"/>
    </location>
</feature>
<dbReference type="GO" id="GO:0008506">
    <property type="term" value="F:sucrose:proton symporter activity"/>
    <property type="evidence" value="ECO:0007669"/>
    <property type="project" value="TreeGrafter"/>
</dbReference>
<feature type="transmembrane region" description="Helical" evidence="6">
    <location>
        <begin position="255"/>
        <end position="276"/>
    </location>
</feature>
<comment type="subcellular location">
    <subcellularLocation>
        <location evidence="1">Membrane</location>
        <topology evidence="1">Multi-pass membrane protein</topology>
    </subcellularLocation>
</comment>
<evidence type="ECO:0000256" key="6">
    <source>
        <dbReference type="SAM" id="Phobius"/>
    </source>
</evidence>
<dbReference type="HOGENOM" id="CLU_018303_1_1_1"/>
<dbReference type="PANTHER" id="PTHR19432:SF35">
    <property type="entry name" value="SOLUTE CARRIER FAMILY 45 MEMBER 3 ISOFORM X1"/>
    <property type="match status" value="1"/>
</dbReference>
<evidence type="ECO:0000256" key="4">
    <source>
        <dbReference type="ARBA" id="ARBA00022989"/>
    </source>
</evidence>
<dbReference type="EMBL" id="GL629765">
    <property type="protein sequence ID" value="EFX03828.1"/>
    <property type="molecule type" value="Genomic_DNA"/>
</dbReference>
<dbReference type="GeneID" id="25981117"/>
<evidence type="ECO:0000256" key="2">
    <source>
        <dbReference type="ARBA" id="ARBA00022448"/>
    </source>
</evidence>
<keyword evidence="5 6" id="KW-0472">Membrane</keyword>